<evidence type="ECO:0000259" key="1">
    <source>
        <dbReference type="Pfam" id="PF14020"/>
    </source>
</evidence>
<evidence type="ECO:0000313" key="2">
    <source>
        <dbReference type="EMBL" id="QEW06302.1"/>
    </source>
</evidence>
<proteinExistence type="predicted"/>
<feature type="domain" description="DUF4236" evidence="1">
    <location>
        <begin position="24"/>
        <end position="77"/>
    </location>
</feature>
<dbReference type="InterPro" id="IPR025330">
    <property type="entry name" value="DUF4236"/>
</dbReference>
<name>A0A5J6LDI4_9GAMM</name>
<evidence type="ECO:0000313" key="3">
    <source>
        <dbReference type="Proteomes" id="UP000325606"/>
    </source>
</evidence>
<reference evidence="2 3" key="1">
    <citation type="submission" date="2019-09" db="EMBL/GenBank/DDBJ databases">
        <title>Nitrincola iocasae sp. nov., a bacterium isolated from the sediment collected at a cold seep field in South China Sea.</title>
        <authorList>
            <person name="Zhang H."/>
            <person name="Wang H."/>
            <person name="Li C."/>
        </authorList>
    </citation>
    <scope>NUCLEOTIDE SEQUENCE [LARGE SCALE GENOMIC DNA]</scope>
    <source>
        <strain evidence="2 3">KXZD1103</strain>
    </source>
</reference>
<sequence length="477" mass="54128">MLRTPGAGKVDDLNTGLKDKALAFRFRHSIRIVPGVRLKSGKRGINLSDTVRAQALYDHDQAMYGNINMPSAGLTYRTRFDNSRAHQHRAFQQKQLQKQREQLYAVEAGHAKKTTVDPKQLNVSLSDQGCLRLTFADGRELTDEELASLWESHPQLLRAWLDEQAALFNGEIAEYIDIYLEVPGIDTNGPCYLPAAFPDPEPVRPDLLKLPAEPIYPQPPAVHFWHRLIPGRQQQLVRAHQQAVHEWQTAKLRWKAETHQAKSAADRARQRYKAYTSVWKARKAAHDTEQSVYAEQFVTLLMTDEGLMTEVLIAELEQLDWPCETLVDFQLDLDSKQIWIDLKLPSLDLIPLQSAQLASGGQSLQLKAKSEVQRDREYARYTHGAVFRLVGVLLAGLPAIDEIIVSGYTQRVNLETGFEQDDYLLSVRVPRQGFSELNFAALEQLDPLVILAQFIMRREMDSGCHFSAIKPFEPGQD</sequence>
<dbReference type="EMBL" id="CP044222">
    <property type="protein sequence ID" value="QEW06302.1"/>
    <property type="molecule type" value="Genomic_DNA"/>
</dbReference>
<protein>
    <submittedName>
        <fullName evidence="2">DUF4236 domain-containing protein</fullName>
    </submittedName>
</protein>
<keyword evidence="3" id="KW-1185">Reference proteome</keyword>
<dbReference type="Proteomes" id="UP000325606">
    <property type="component" value="Chromosome"/>
</dbReference>
<dbReference type="KEGG" id="nik:F5I99_07190"/>
<dbReference type="AlphaFoldDB" id="A0A5J6LDI4"/>
<accession>A0A5J6LDI4</accession>
<gene>
    <name evidence="2" type="ORF">F5I99_07190</name>
</gene>
<organism evidence="2 3">
    <name type="scientific">Nitrincola iocasae</name>
    <dbReference type="NCBI Taxonomy" id="2614693"/>
    <lineage>
        <taxon>Bacteria</taxon>
        <taxon>Pseudomonadati</taxon>
        <taxon>Pseudomonadota</taxon>
        <taxon>Gammaproteobacteria</taxon>
        <taxon>Oceanospirillales</taxon>
        <taxon>Oceanospirillaceae</taxon>
        <taxon>Nitrincola</taxon>
    </lineage>
</organism>
<dbReference type="Pfam" id="PF14020">
    <property type="entry name" value="DUF4236"/>
    <property type="match status" value="1"/>
</dbReference>